<feature type="compositionally biased region" description="Low complexity" evidence="1">
    <location>
        <begin position="243"/>
        <end position="252"/>
    </location>
</feature>
<dbReference type="EMBL" id="QEKW01000003">
    <property type="protein sequence ID" value="PVZ12008.1"/>
    <property type="molecule type" value="Genomic_DNA"/>
</dbReference>
<keyword evidence="2" id="KW-1133">Transmembrane helix</keyword>
<accession>A0A2U1FIL0</accession>
<evidence type="ECO:0000313" key="4">
    <source>
        <dbReference type="Proteomes" id="UP000245639"/>
    </source>
</evidence>
<dbReference type="AlphaFoldDB" id="A0A2U1FIL0"/>
<sequence length="252" mass="26711">MSTPGAERSSSLRPDHRVIWIHRAGALVVAAIIATFGVLGFVGGLGFFDTEGEPILGMSTNGALSTVSIVTAVVLVAAAIRGGRLSSTVMVVIGTLFLVSAFVNLALIGTAYNLLAFRLPNVFFSIGAGMVLLFTGAYGRFSAKLPPDNPYKLERHPEDPEDHADAAEAPEDAHRQPRPSSAAEAEADIAMAEAARARAQGAADEDQRRRLDAMAGARTHEERRAIWMRFDRDDAEGDGTGPDGPTRGRAMA</sequence>
<feature type="region of interest" description="Disordered" evidence="1">
    <location>
        <begin position="149"/>
        <end position="252"/>
    </location>
</feature>
<protein>
    <submittedName>
        <fullName evidence="3">Uncharacterized protein DUF4383</fullName>
    </submittedName>
</protein>
<keyword evidence="2" id="KW-0472">Membrane</keyword>
<feature type="transmembrane region" description="Helical" evidence="2">
    <location>
        <begin position="20"/>
        <end position="42"/>
    </location>
</feature>
<feature type="transmembrane region" description="Helical" evidence="2">
    <location>
        <begin position="62"/>
        <end position="80"/>
    </location>
</feature>
<organism evidence="3 4">
    <name type="scientific">Actinomycetospora cinnamomea</name>
    <dbReference type="NCBI Taxonomy" id="663609"/>
    <lineage>
        <taxon>Bacteria</taxon>
        <taxon>Bacillati</taxon>
        <taxon>Actinomycetota</taxon>
        <taxon>Actinomycetes</taxon>
        <taxon>Pseudonocardiales</taxon>
        <taxon>Pseudonocardiaceae</taxon>
        <taxon>Actinomycetospora</taxon>
    </lineage>
</organism>
<reference evidence="3 4" key="1">
    <citation type="submission" date="2018-04" db="EMBL/GenBank/DDBJ databases">
        <title>Genomic Encyclopedia of Type Strains, Phase IV (KMG-IV): sequencing the most valuable type-strain genomes for metagenomic binning, comparative biology and taxonomic classification.</title>
        <authorList>
            <person name="Goeker M."/>
        </authorList>
    </citation>
    <scope>NUCLEOTIDE SEQUENCE [LARGE SCALE GENOMIC DNA]</scope>
    <source>
        <strain evidence="3 4">DSM 45771</strain>
    </source>
</reference>
<keyword evidence="4" id="KW-1185">Reference proteome</keyword>
<gene>
    <name evidence="3" type="ORF">C8D89_103339</name>
</gene>
<feature type="compositionally biased region" description="Basic and acidic residues" evidence="1">
    <location>
        <begin position="205"/>
        <end position="232"/>
    </location>
</feature>
<dbReference type="OrthoDB" id="5187794at2"/>
<comment type="caution">
    <text evidence="3">The sequence shown here is derived from an EMBL/GenBank/DDBJ whole genome shotgun (WGS) entry which is preliminary data.</text>
</comment>
<feature type="compositionally biased region" description="Basic and acidic residues" evidence="1">
    <location>
        <begin position="151"/>
        <end position="175"/>
    </location>
</feature>
<feature type="compositionally biased region" description="Low complexity" evidence="1">
    <location>
        <begin position="182"/>
        <end position="202"/>
    </location>
</feature>
<feature type="transmembrane region" description="Helical" evidence="2">
    <location>
        <begin position="121"/>
        <end position="139"/>
    </location>
</feature>
<keyword evidence="2" id="KW-0812">Transmembrane</keyword>
<name>A0A2U1FIL0_9PSEU</name>
<evidence type="ECO:0000256" key="1">
    <source>
        <dbReference type="SAM" id="MobiDB-lite"/>
    </source>
</evidence>
<evidence type="ECO:0000256" key="2">
    <source>
        <dbReference type="SAM" id="Phobius"/>
    </source>
</evidence>
<dbReference type="Proteomes" id="UP000245639">
    <property type="component" value="Unassembled WGS sequence"/>
</dbReference>
<dbReference type="Pfam" id="PF14325">
    <property type="entry name" value="DUF4383"/>
    <property type="match status" value="1"/>
</dbReference>
<feature type="transmembrane region" description="Helical" evidence="2">
    <location>
        <begin position="92"/>
        <end position="115"/>
    </location>
</feature>
<proteinExistence type="predicted"/>
<dbReference type="RefSeq" id="WP_116707676.1">
    <property type="nucleotide sequence ID" value="NZ_QEKW01000003.1"/>
</dbReference>
<evidence type="ECO:0000313" key="3">
    <source>
        <dbReference type="EMBL" id="PVZ12008.1"/>
    </source>
</evidence>